<proteinExistence type="predicted"/>
<sequence length="68" mass="7479">MRGRNEKISKLLIAFSLVTTLSYASASTGFMNDNSHEAFAKSKKKKHKGNGNKHNCFPVGNSEFCTTP</sequence>
<comment type="caution">
    <text evidence="2">The sequence shown here is derived from an EMBL/GenBank/DDBJ whole genome shotgun (WGS) entry which is preliminary data.</text>
</comment>
<name>A0AAE5QVR0_STAEP</name>
<feature type="chain" id="PRO_5042170685" evidence="1">
    <location>
        <begin position="27"/>
        <end position="68"/>
    </location>
</feature>
<dbReference type="EMBL" id="PEJG01000032">
    <property type="protein sequence ID" value="PIH09158.1"/>
    <property type="molecule type" value="Genomic_DNA"/>
</dbReference>
<dbReference type="Proteomes" id="UP000228502">
    <property type="component" value="Unassembled WGS sequence"/>
</dbReference>
<dbReference type="AlphaFoldDB" id="A0AAE5QVR0"/>
<feature type="signal peptide" evidence="1">
    <location>
        <begin position="1"/>
        <end position="26"/>
    </location>
</feature>
<gene>
    <name evidence="2" type="ORF">CTJ08_12520</name>
</gene>
<accession>A0AAE5QVR0</accession>
<protein>
    <submittedName>
        <fullName evidence="2">Uncharacterized protein</fullName>
    </submittedName>
</protein>
<evidence type="ECO:0000313" key="3">
    <source>
        <dbReference type="Proteomes" id="UP000228502"/>
    </source>
</evidence>
<keyword evidence="1" id="KW-0732">Signal</keyword>
<reference evidence="2 3" key="1">
    <citation type="submission" date="2017-10" db="EMBL/GenBank/DDBJ databases">
        <title>genome sequences of Staph epi in chlorhexidine trial.</title>
        <authorList>
            <person name="Greninger A.L."/>
            <person name="Addetia A."/>
            <person name="Qin X."/>
            <person name="Zerr D."/>
        </authorList>
    </citation>
    <scope>NUCLEOTIDE SEQUENCE [LARGE SCALE GENOMIC DNA]</scope>
    <source>
        <strain evidence="2 3">SCH-17</strain>
    </source>
</reference>
<organism evidence="2 3">
    <name type="scientific">Staphylococcus epidermidis</name>
    <dbReference type="NCBI Taxonomy" id="1282"/>
    <lineage>
        <taxon>Bacteria</taxon>
        <taxon>Bacillati</taxon>
        <taxon>Bacillota</taxon>
        <taxon>Bacilli</taxon>
        <taxon>Bacillales</taxon>
        <taxon>Staphylococcaceae</taxon>
        <taxon>Staphylococcus</taxon>
    </lineage>
</organism>
<evidence type="ECO:0000256" key="1">
    <source>
        <dbReference type="SAM" id="SignalP"/>
    </source>
</evidence>
<evidence type="ECO:0000313" key="2">
    <source>
        <dbReference type="EMBL" id="PIH09158.1"/>
    </source>
</evidence>
<dbReference type="RefSeq" id="WP_053522978.1">
    <property type="nucleotide sequence ID" value="NZ_CP064455.1"/>
</dbReference>